<dbReference type="SUPFAM" id="SSF57850">
    <property type="entry name" value="RING/U-box"/>
    <property type="match status" value="1"/>
</dbReference>
<evidence type="ECO:0000313" key="15">
    <source>
        <dbReference type="EMBL" id="VVW27039.1"/>
    </source>
</evidence>
<reference evidence="15" key="1">
    <citation type="submission" date="2019-09" db="EMBL/GenBank/DDBJ databases">
        <authorList>
            <person name="Zhang L."/>
        </authorList>
    </citation>
    <scope>NUCLEOTIDE SEQUENCE</scope>
</reference>
<keyword evidence="9 13" id="KW-1133">Transmembrane helix</keyword>
<evidence type="ECO:0000256" key="8">
    <source>
        <dbReference type="ARBA" id="ARBA00022833"/>
    </source>
</evidence>
<keyword evidence="7" id="KW-0833">Ubl conjugation pathway</keyword>
<name>A0A5K1CIY3_9MAGN</name>
<dbReference type="GO" id="GO:0016740">
    <property type="term" value="F:transferase activity"/>
    <property type="evidence" value="ECO:0007669"/>
    <property type="project" value="UniProtKB-KW"/>
</dbReference>
<keyword evidence="3" id="KW-0808">Transferase</keyword>
<evidence type="ECO:0000256" key="1">
    <source>
        <dbReference type="ARBA" id="ARBA00004167"/>
    </source>
</evidence>
<feature type="transmembrane region" description="Helical" evidence="13">
    <location>
        <begin position="32"/>
        <end position="62"/>
    </location>
</feature>
<dbReference type="EMBL" id="LR721782">
    <property type="protein sequence ID" value="VVW27039.1"/>
    <property type="molecule type" value="Genomic_DNA"/>
</dbReference>
<evidence type="ECO:0000256" key="2">
    <source>
        <dbReference type="ARBA" id="ARBA00004906"/>
    </source>
</evidence>
<keyword evidence="5" id="KW-0479">Metal-binding</keyword>
<evidence type="ECO:0000256" key="12">
    <source>
        <dbReference type="PROSITE-ProRule" id="PRU00175"/>
    </source>
</evidence>
<comment type="pathway">
    <text evidence="2">Protein modification; protein ubiquitination.</text>
</comment>
<dbReference type="OMA" id="GALPCYD"/>
<dbReference type="InterPro" id="IPR001841">
    <property type="entry name" value="Znf_RING"/>
</dbReference>
<evidence type="ECO:0000256" key="5">
    <source>
        <dbReference type="ARBA" id="ARBA00022723"/>
    </source>
</evidence>
<keyword evidence="6 12" id="KW-0863">Zinc-finger</keyword>
<evidence type="ECO:0000256" key="13">
    <source>
        <dbReference type="SAM" id="Phobius"/>
    </source>
</evidence>
<comment type="subcellular location">
    <subcellularLocation>
        <location evidence="1">Membrane</location>
        <topology evidence="1">Single-pass membrane protein</topology>
    </subcellularLocation>
</comment>
<evidence type="ECO:0000256" key="10">
    <source>
        <dbReference type="ARBA" id="ARBA00023136"/>
    </source>
</evidence>
<dbReference type="PANTHER" id="PTHR45768:SF61">
    <property type="entry name" value="RING-H2 FINGER PROTEIN ATL18"/>
    <property type="match status" value="1"/>
</dbReference>
<dbReference type="GO" id="GO:0008270">
    <property type="term" value="F:zinc ion binding"/>
    <property type="evidence" value="ECO:0007669"/>
    <property type="project" value="UniProtKB-KW"/>
</dbReference>
<dbReference type="AlphaFoldDB" id="A0A5K1CIY3"/>
<keyword evidence="10 13" id="KW-0472">Membrane</keyword>
<evidence type="ECO:0000259" key="14">
    <source>
        <dbReference type="PROSITE" id="PS50089"/>
    </source>
</evidence>
<dbReference type="Gramene" id="NC4G0047160.1">
    <property type="protein sequence ID" value="NC4G0047160.1:cds"/>
    <property type="gene ID" value="NC4G0047160"/>
</dbReference>
<dbReference type="GO" id="GO:0016020">
    <property type="term" value="C:membrane"/>
    <property type="evidence" value="ECO:0007669"/>
    <property type="project" value="UniProtKB-SubCell"/>
</dbReference>
<sequence>MSVSHLAAAAASSSFSSSADFRMAKPNRLLTLLLHVLIMVVVFSVGLLFLGIAIVFVIHVFLIRRAFESSPDEDFPSFASRSSSWSSSCGLSRFDLQRLPCFDYRNGYPSDCAVCLETFRYGERCRSLPSCRHNFHAHCVDAWLAVAPVCPICRTAVRPPD</sequence>
<feature type="domain" description="RING-type" evidence="14">
    <location>
        <begin position="112"/>
        <end position="154"/>
    </location>
</feature>
<comment type="similarity">
    <text evidence="11">Belongs to the RING-type zinc finger family. ATL subfamily.</text>
</comment>
<organism evidence="15">
    <name type="scientific">Nymphaea colorata</name>
    <name type="common">pocket water lily</name>
    <dbReference type="NCBI Taxonomy" id="210225"/>
    <lineage>
        <taxon>Eukaryota</taxon>
        <taxon>Viridiplantae</taxon>
        <taxon>Streptophyta</taxon>
        <taxon>Embryophyta</taxon>
        <taxon>Tracheophyta</taxon>
        <taxon>Spermatophyta</taxon>
        <taxon>Magnoliopsida</taxon>
        <taxon>Nymphaeales</taxon>
        <taxon>Nymphaeaceae</taxon>
        <taxon>Nymphaea</taxon>
    </lineage>
</organism>
<keyword evidence="4 13" id="KW-0812">Transmembrane</keyword>
<dbReference type="Pfam" id="PF13639">
    <property type="entry name" value="zf-RING_2"/>
    <property type="match status" value="1"/>
</dbReference>
<evidence type="ECO:0000256" key="9">
    <source>
        <dbReference type="ARBA" id="ARBA00022989"/>
    </source>
</evidence>
<dbReference type="Gene3D" id="3.30.40.10">
    <property type="entry name" value="Zinc/RING finger domain, C3HC4 (zinc finger)"/>
    <property type="match status" value="1"/>
</dbReference>
<evidence type="ECO:0000256" key="11">
    <source>
        <dbReference type="ARBA" id="ARBA00024209"/>
    </source>
</evidence>
<dbReference type="OrthoDB" id="8062037at2759"/>
<dbReference type="PROSITE" id="PS50089">
    <property type="entry name" value="ZF_RING_2"/>
    <property type="match status" value="1"/>
</dbReference>
<keyword evidence="8" id="KW-0862">Zinc</keyword>
<accession>A0A5K1CIY3</accession>
<evidence type="ECO:0000256" key="7">
    <source>
        <dbReference type="ARBA" id="ARBA00022786"/>
    </source>
</evidence>
<dbReference type="PANTHER" id="PTHR45768">
    <property type="entry name" value="E3 UBIQUITIN-PROTEIN LIGASE RNF13-LIKE"/>
    <property type="match status" value="1"/>
</dbReference>
<proteinExistence type="inferred from homology"/>
<protein>
    <recommendedName>
        <fullName evidence="14">RING-type domain-containing protein</fullName>
    </recommendedName>
</protein>
<evidence type="ECO:0000256" key="3">
    <source>
        <dbReference type="ARBA" id="ARBA00022679"/>
    </source>
</evidence>
<evidence type="ECO:0000256" key="6">
    <source>
        <dbReference type="ARBA" id="ARBA00022771"/>
    </source>
</evidence>
<evidence type="ECO:0000256" key="4">
    <source>
        <dbReference type="ARBA" id="ARBA00022692"/>
    </source>
</evidence>
<gene>
    <name evidence="15" type="ORF">NYM_LOCUS17365</name>
</gene>
<dbReference type="InterPro" id="IPR013083">
    <property type="entry name" value="Znf_RING/FYVE/PHD"/>
</dbReference>
<dbReference type="SMART" id="SM00184">
    <property type="entry name" value="RING"/>
    <property type="match status" value="1"/>
</dbReference>